<protein>
    <submittedName>
        <fullName evidence="1">MIP08456p</fullName>
    </submittedName>
</protein>
<name>C0PV52_DROME</name>
<organism evidence="1">
    <name type="scientific">Drosophila melanogaster</name>
    <name type="common">Fruit fly</name>
    <dbReference type="NCBI Taxonomy" id="7227"/>
    <lineage>
        <taxon>Eukaryota</taxon>
        <taxon>Metazoa</taxon>
        <taxon>Ecdysozoa</taxon>
        <taxon>Arthropoda</taxon>
        <taxon>Hexapoda</taxon>
        <taxon>Insecta</taxon>
        <taxon>Pterygota</taxon>
        <taxon>Neoptera</taxon>
        <taxon>Endopterygota</taxon>
        <taxon>Diptera</taxon>
        <taxon>Brachycera</taxon>
        <taxon>Muscomorpha</taxon>
        <taxon>Ephydroidea</taxon>
        <taxon>Drosophilidae</taxon>
        <taxon>Drosophila</taxon>
        <taxon>Sophophora</taxon>
    </lineage>
</organism>
<accession>C0PV52</accession>
<dbReference type="AlphaFoldDB" id="C0PV52"/>
<proteinExistence type="evidence at transcript level"/>
<evidence type="ECO:0000313" key="1">
    <source>
        <dbReference type="EMBL" id="ACN76540.1"/>
    </source>
</evidence>
<reference evidence="1" key="1">
    <citation type="submission" date="2009-03" db="EMBL/GenBank/DDBJ databases">
        <authorList>
            <person name="Carlson J."/>
            <person name="Booth B."/>
            <person name="Frise E."/>
            <person name="Sandler J."/>
            <person name="Wan K."/>
            <person name="Yu C."/>
            <person name="Celniker S."/>
        </authorList>
    </citation>
    <scope>NUCLEOTIDE SEQUENCE</scope>
</reference>
<dbReference type="EMBL" id="BT072908">
    <property type="protein sequence ID" value="ACN76540.1"/>
    <property type="molecule type" value="mRNA"/>
</dbReference>
<sequence length="42" mass="4639">MKGRCTNFSKVYGQREGEPLTGLTTDSGLCSHFHTFGVDVYV</sequence>